<feature type="transmembrane region" description="Helical" evidence="1">
    <location>
        <begin position="96"/>
        <end position="114"/>
    </location>
</feature>
<dbReference type="STRING" id="137265.SAMN05421684_5545"/>
<feature type="transmembrane region" description="Helical" evidence="1">
    <location>
        <begin position="72"/>
        <end position="91"/>
    </location>
</feature>
<keyword evidence="1" id="KW-1133">Transmembrane helix</keyword>
<evidence type="ECO:0000259" key="2">
    <source>
        <dbReference type="PROSITE" id="PS50146"/>
    </source>
</evidence>
<name>A0A1H3TDY8_9ACTN</name>
<keyword evidence="3" id="KW-0808">Transferase</keyword>
<dbReference type="Gene3D" id="2.60.200.40">
    <property type="match status" value="1"/>
</dbReference>
<gene>
    <name evidence="3" type="ORF">SAMN05421684_5545</name>
</gene>
<dbReference type="SUPFAM" id="SSF111331">
    <property type="entry name" value="NAD kinase/diacylglycerol kinase-like"/>
    <property type="match status" value="1"/>
</dbReference>
<accession>A0A1H3TDY8</accession>
<protein>
    <submittedName>
        <fullName evidence="3">Diacylglycerol kinase family enzyme</fullName>
    </submittedName>
</protein>
<dbReference type="GO" id="GO:0016301">
    <property type="term" value="F:kinase activity"/>
    <property type="evidence" value="ECO:0007669"/>
    <property type="project" value="UniProtKB-KW"/>
</dbReference>
<feature type="transmembrane region" description="Helical" evidence="1">
    <location>
        <begin position="20"/>
        <end position="41"/>
    </location>
</feature>
<dbReference type="RefSeq" id="WP_090799040.1">
    <property type="nucleotide sequence ID" value="NZ_BOND01000002.1"/>
</dbReference>
<dbReference type="InterPro" id="IPR016064">
    <property type="entry name" value="NAD/diacylglycerol_kinase_sf"/>
</dbReference>
<keyword evidence="3" id="KW-0418">Kinase</keyword>
<dbReference type="PROSITE" id="PS50146">
    <property type="entry name" value="DAGK"/>
    <property type="match status" value="1"/>
</dbReference>
<organism evidence="3 4">
    <name type="scientific">Asanoa ishikariensis</name>
    <dbReference type="NCBI Taxonomy" id="137265"/>
    <lineage>
        <taxon>Bacteria</taxon>
        <taxon>Bacillati</taxon>
        <taxon>Actinomycetota</taxon>
        <taxon>Actinomycetes</taxon>
        <taxon>Micromonosporales</taxon>
        <taxon>Micromonosporaceae</taxon>
        <taxon>Asanoa</taxon>
    </lineage>
</organism>
<feature type="transmembrane region" description="Helical" evidence="1">
    <location>
        <begin position="48"/>
        <end position="66"/>
    </location>
</feature>
<keyword evidence="1" id="KW-0472">Membrane</keyword>
<sequence length="446" mass="45963">MVTQSTAPPHAGSSLLHRWLARAAFFLVLAAFAVPVAVAGAKGSVSMLLIAAGCLVATVAAIWWFLAHSGVLRWLAAVLLVAAPLAVLLVYALHHLVWVAAVSAGLLVLAGGAGRRALTQAARSPHEVATPPPRQPFLIMNPRSGGGKVGRFDLAERARAMGAEVVLLDTTGTTDVAALAEDAVRRGADLLGVAGGDGTQAIVAGVAAEHDIPFLVISAGTRNHFALDLGLDRDDPAACLDALTDGVEVRVDLGDIGGRTFVNNASFGVYAAIVQSDAYRADKAGTALALLPDLLTQQVGPRLSLRVGGTVCAGPQAILVSNNPYTVDDVAGLGQRPRLDRGRLGVISVTVDSTADAVRLLRGRNAAPVTMLSAPEAVVEAGGAPVPVGVDGESLLLDTPLVARIRPGALRVRVPRDRPGVRAARAALDWAHLGRLALSGPTRKRS</sequence>
<dbReference type="Gene3D" id="3.40.50.10330">
    <property type="entry name" value="Probable inorganic polyphosphate/atp-NAD kinase, domain 1"/>
    <property type="match status" value="1"/>
</dbReference>
<dbReference type="InterPro" id="IPR001206">
    <property type="entry name" value="Diacylglycerol_kinase_cat_dom"/>
</dbReference>
<feature type="domain" description="DAGKc" evidence="2">
    <location>
        <begin position="131"/>
        <end position="260"/>
    </location>
</feature>
<dbReference type="OrthoDB" id="3208200at2"/>
<evidence type="ECO:0000313" key="4">
    <source>
        <dbReference type="Proteomes" id="UP000199632"/>
    </source>
</evidence>
<evidence type="ECO:0000313" key="3">
    <source>
        <dbReference type="EMBL" id="SDZ48157.1"/>
    </source>
</evidence>
<proteinExistence type="predicted"/>
<dbReference type="Pfam" id="PF00781">
    <property type="entry name" value="DAGK_cat"/>
    <property type="match status" value="1"/>
</dbReference>
<dbReference type="Proteomes" id="UP000199632">
    <property type="component" value="Unassembled WGS sequence"/>
</dbReference>
<evidence type="ECO:0000256" key="1">
    <source>
        <dbReference type="SAM" id="Phobius"/>
    </source>
</evidence>
<dbReference type="AlphaFoldDB" id="A0A1H3TDY8"/>
<dbReference type="InterPro" id="IPR017438">
    <property type="entry name" value="ATP-NAD_kinase_N"/>
</dbReference>
<keyword evidence="1" id="KW-0812">Transmembrane</keyword>
<reference evidence="4" key="1">
    <citation type="submission" date="2016-10" db="EMBL/GenBank/DDBJ databases">
        <authorList>
            <person name="Varghese N."/>
            <person name="Submissions S."/>
        </authorList>
    </citation>
    <scope>NUCLEOTIDE SEQUENCE [LARGE SCALE GENOMIC DNA]</scope>
    <source>
        <strain evidence="4">DSM 44718</strain>
    </source>
</reference>
<dbReference type="EMBL" id="FNQB01000003">
    <property type="protein sequence ID" value="SDZ48157.1"/>
    <property type="molecule type" value="Genomic_DNA"/>
</dbReference>
<keyword evidence="4" id="KW-1185">Reference proteome</keyword>